<organism evidence="2 3">
    <name type="scientific">Streptoalloteichus tenebrarius (strain ATCC 17920 / DSM 40477 / JCM 4838 / CBS 697.72 / NBRC 16177 / NCIMB 11028 / NRRL B-12390 / A12253. 1 / ISP 5477)</name>
    <name type="common">Streptomyces tenebrarius</name>
    <dbReference type="NCBI Taxonomy" id="1933"/>
    <lineage>
        <taxon>Bacteria</taxon>
        <taxon>Bacillati</taxon>
        <taxon>Actinomycetota</taxon>
        <taxon>Actinomycetes</taxon>
        <taxon>Pseudonocardiales</taxon>
        <taxon>Pseudonocardiaceae</taxon>
        <taxon>Streptoalloteichus</taxon>
    </lineage>
</organism>
<dbReference type="EMBL" id="JAMTCP010000001">
    <property type="protein sequence ID" value="MCP2256359.1"/>
    <property type="molecule type" value="Genomic_DNA"/>
</dbReference>
<dbReference type="Gene3D" id="3.20.20.140">
    <property type="entry name" value="Metal-dependent hydrolases"/>
    <property type="match status" value="1"/>
</dbReference>
<accession>A0ABT1HLJ0</accession>
<dbReference type="SUPFAM" id="SSF51338">
    <property type="entry name" value="Composite domain of metallo-dependent hydrolases"/>
    <property type="match status" value="2"/>
</dbReference>
<reference evidence="2 3" key="1">
    <citation type="submission" date="2022-06" db="EMBL/GenBank/DDBJ databases">
        <title>Genomic Encyclopedia of Archaeal and Bacterial Type Strains, Phase II (KMG-II): from individual species to whole genera.</title>
        <authorList>
            <person name="Goeker M."/>
        </authorList>
    </citation>
    <scope>NUCLEOTIDE SEQUENCE [LARGE SCALE GENOMIC DNA]</scope>
    <source>
        <strain evidence="2 3">DSM 40477</strain>
    </source>
</reference>
<keyword evidence="3" id="KW-1185">Reference proteome</keyword>
<evidence type="ECO:0000313" key="2">
    <source>
        <dbReference type="EMBL" id="MCP2256359.1"/>
    </source>
</evidence>
<dbReference type="Proteomes" id="UP001205311">
    <property type="component" value="Unassembled WGS sequence"/>
</dbReference>
<sequence>MHRIHADLLIPGAGEPVANGVVVLDGDRIAFAGPEAEAPAAGPDDDTVRVPVVMPGLWDCHTHFAGLPGSVSTQNLMLTRSEVAVARSVRDAEVALLAGFTSVREMSGYGIFLAPVIDEGTLTGPSIYSAGRLISQTGGHADAHSLPYEWVTDPRRANGMLHVADGVPECLRAVRLQLRMGAKLIKVCTSGGVISELDHPRHPQYSDAELEAIVEEAARADRIVAAHCHGKAGIMAALRAGCRTIEHGTEVDEEVVDAMKECDAILVPTRTAFEAFLASKALLPPDARGKLEEIADRHREAMALACSAGVRVAMGTDLGTSSHSSPLGWGHNGEEFAHLVAAGLTPLQAIEAGTAAAPLTLGPQAPRSGLLAEGYDADVIALSANPLDDITVLARPDDVTHVWKRGAPVKSPA</sequence>
<dbReference type="PANTHER" id="PTHR43135:SF3">
    <property type="entry name" value="ALPHA-D-RIBOSE 1-METHYLPHOSPHONATE 5-TRIPHOSPHATE DIPHOSPHATASE"/>
    <property type="match status" value="1"/>
</dbReference>
<proteinExistence type="predicted"/>
<dbReference type="Pfam" id="PF01979">
    <property type="entry name" value="Amidohydro_1"/>
    <property type="match status" value="1"/>
</dbReference>
<dbReference type="Gene3D" id="2.30.40.10">
    <property type="entry name" value="Urease, subunit C, domain 1"/>
    <property type="match status" value="1"/>
</dbReference>
<dbReference type="InterPro" id="IPR032466">
    <property type="entry name" value="Metal_Hydrolase"/>
</dbReference>
<feature type="domain" description="Amidohydrolase-related" evidence="1">
    <location>
        <begin position="52"/>
        <end position="407"/>
    </location>
</feature>
<dbReference type="InterPro" id="IPR051781">
    <property type="entry name" value="Metallo-dep_Hydrolase"/>
</dbReference>
<dbReference type="RefSeq" id="WP_253667363.1">
    <property type="nucleotide sequence ID" value="NZ_JAMTCP010000001.1"/>
</dbReference>
<dbReference type="InterPro" id="IPR057744">
    <property type="entry name" value="OTAase-like"/>
</dbReference>
<dbReference type="PANTHER" id="PTHR43135">
    <property type="entry name" value="ALPHA-D-RIBOSE 1-METHYLPHOSPHONATE 5-TRIPHOSPHATE DIPHOSPHATASE"/>
    <property type="match status" value="1"/>
</dbReference>
<evidence type="ECO:0000313" key="3">
    <source>
        <dbReference type="Proteomes" id="UP001205311"/>
    </source>
</evidence>
<comment type="caution">
    <text evidence="2">The sequence shown here is derived from an EMBL/GenBank/DDBJ whole genome shotgun (WGS) entry which is preliminary data.</text>
</comment>
<dbReference type="InterPro" id="IPR006680">
    <property type="entry name" value="Amidohydro-rel"/>
</dbReference>
<dbReference type="CDD" id="cd01299">
    <property type="entry name" value="Met_dep_hydrolase_A"/>
    <property type="match status" value="1"/>
</dbReference>
<evidence type="ECO:0000259" key="1">
    <source>
        <dbReference type="Pfam" id="PF01979"/>
    </source>
</evidence>
<gene>
    <name evidence="2" type="ORF">LX15_000042</name>
</gene>
<protein>
    <submittedName>
        <fullName evidence="2">Imidazolonepropionase</fullName>
    </submittedName>
</protein>
<dbReference type="SUPFAM" id="SSF51556">
    <property type="entry name" value="Metallo-dependent hydrolases"/>
    <property type="match status" value="1"/>
</dbReference>
<name>A0ABT1HLJ0_STRSD</name>
<dbReference type="InterPro" id="IPR011059">
    <property type="entry name" value="Metal-dep_hydrolase_composite"/>
</dbReference>